<evidence type="ECO:0000256" key="4">
    <source>
        <dbReference type="ARBA" id="ARBA00022692"/>
    </source>
</evidence>
<keyword evidence="10" id="KW-1185">Reference proteome</keyword>
<feature type="domain" description="Reverse transcriptase zinc-binding" evidence="8">
    <location>
        <begin position="224"/>
        <end position="311"/>
    </location>
</feature>
<comment type="subcellular location">
    <subcellularLocation>
        <location evidence="1">Plastid</location>
        <location evidence="1">Chloroplast membrane</location>
        <topology evidence="1">Multi-pass membrane protein</topology>
    </subcellularLocation>
</comment>
<evidence type="ECO:0000259" key="8">
    <source>
        <dbReference type="Pfam" id="PF13966"/>
    </source>
</evidence>
<dbReference type="AlphaFoldDB" id="A0A835LAE0"/>
<evidence type="ECO:0000256" key="7">
    <source>
        <dbReference type="SAM" id="Phobius"/>
    </source>
</evidence>
<dbReference type="InterPro" id="IPR044878">
    <property type="entry name" value="UbiA_sf"/>
</dbReference>
<keyword evidence="3" id="KW-0808">Transferase</keyword>
<dbReference type="InterPro" id="IPR026960">
    <property type="entry name" value="RVT-Znf"/>
</dbReference>
<proteinExistence type="inferred from homology"/>
<evidence type="ECO:0000256" key="2">
    <source>
        <dbReference type="ARBA" id="ARBA00005985"/>
    </source>
</evidence>
<gene>
    <name evidence="9" type="ORF">IFM89_007213</name>
</gene>
<dbReference type="GO" id="GO:0016020">
    <property type="term" value="C:membrane"/>
    <property type="evidence" value="ECO:0007669"/>
    <property type="project" value="UniProtKB-SubCell"/>
</dbReference>
<dbReference type="PANTHER" id="PTHR43009:SF7">
    <property type="entry name" value="HOMOGENTISATE GERANYLGERANYLTRANSFERASE, CHLOROPLASTIC"/>
    <property type="match status" value="1"/>
</dbReference>
<evidence type="ECO:0000256" key="5">
    <source>
        <dbReference type="ARBA" id="ARBA00022989"/>
    </source>
</evidence>
<dbReference type="Pfam" id="PF13966">
    <property type="entry name" value="zf-RVT"/>
    <property type="match status" value="1"/>
</dbReference>
<dbReference type="InterPro" id="IPR000537">
    <property type="entry name" value="UbiA_prenyltransferase"/>
</dbReference>
<dbReference type="Proteomes" id="UP000631114">
    <property type="component" value="Unassembled WGS sequence"/>
</dbReference>
<keyword evidence="4 7" id="KW-0812">Transmembrane</keyword>
<dbReference type="GO" id="GO:0016765">
    <property type="term" value="F:transferase activity, transferring alkyl or aryl (other than methyl) groups"/>
    <property type="evidence" value="ECO:0007669"/>
    <property type="project" value="InterPro"/>
</dbReference>
<feature type="transmembrane region" description="Helical" evidence="7">
    <location>
        <begin position="191"/>
        <end position="209"/>
    </location>
</feature>
<comment type="similarity">
    <text evidence="2">Belongs to the UbiA prenyltransferase family.</text>
</comment>
<sequence>MLTALSGLIQSQVRVNHLDCSFYQHDLGKLSHSYLQNNKKSSLLNHGRSLGRCFCSIQEISYEFQSVVDHTAWTSLSQKLNAFYRFSRPHTVAFTISAILSMSLLPVETMRDLSLNFVMEFLKALVPTLLMNIYVVGLNQLYDVEIDKVNKPDLPLASGEFSMNVGRAIVTTCLFSSLALGLRFYSPPPLFALFMFFSLGTIYSVNIHATQDSRYWAPHHKGCYIVKSAYRMLQGWIDPSKYHNKKIFASIWKCKVAYKIRYCMWQGAQEVIPTSDFLLRHHFHVDQECFLCRHEEESLHHLFIGCPFARALNLHSIIYGKRTNFITFKQWIEEVIYKCKEYRVDQDLVKNLQ</sequence>
<accession>A0A835LAE0</accession>
<evidence type="ECO:0000256" key="1">
    <source>
        <dbReference type="ARBA" id="ARBA00004508"/>
    </source>
</evidence>
<evidence type="ECO:0000256" key="3">
    <source>
        <dbReference type="ARBA" id="ARBA00022679"/>
    </source>
</evidence>
<keyword evidence="5 7" id="KW-1133">Transmembrane helix</keyword>
<dbReference type="OrthoDB" id="1110547at2759"/>
<dbReference type="EMBL" id="JADFTS010000009">
    <property type="protein sequence ID" value="KAF9588038.1"/>
    <property type="molecule type" value="Genomic_DNA"/>
</dbReference>
<dbReference type="Pfam" id="PF01040">
    <property type="entry name" value="UbiA"/>
    <property type="match status" value="1"/>
</dbReference>
<reference evidence="9 10" key="1">
    <citation type="submission" date="2020-10" db="EMBL/GenBank/DDBJ databases">
        <title>The Coptis chinensis genome and diversification of protoberbering-type alkaloids.</title>
        <authorList>
            <person name="Wang B."/>
            <person name="Shu S."/>
            <person name="Song C."/>
            <person name="Liu Y."/>
        </authorList>
    </citation>
    <scope>NUCLEOTIDE SEQUENCE [LARGE SCALE GENOMIC DNA]</scope>
    <source>
        <strain evidence="9">HL-2020</strain>
        <tissue evidence="9">Leaf</tissue>
    </source>
</reference>
<dbReference type="PANTHER" id="PTHR43009">
    <property type="entry name" value="HOMOGENTISATE SOLANESYLTRANSFERASE, CHLOROPLASTIC"/>
    <property type="match status" value="1"/>
</dbReference>
<evidence type="ECO:0000313" key="10">
    <source>
        <dbReference type="Proteomes" id="UP000631114"/>
    </source>
</evidence>
<name>A0A835LAE0_9MAGN</name>
<protein>
    <recommendedName>
        <fullName evidence="8">Reverse transcriptase zinc-binding domain-containing protein</fullName>
    </recommendedName>
</protein>
<organism evidence="9 10">
    <name type="scientific">Coptis chinensis</name>
    <dbReference type="NCBI Taxonomy" id="261450"/>
    <lineage>
        <taxon>Eukaryota</taxon>
        <taxon>Viridiplantae</taxon>
        <taxon>Streptophyta</taxon>
        <taxon>Embryophyta</taxon>
        <taxon>Tracheophyta</taxon>
        <taxon>Spermatophyta</taxon>
        <taxon>Magnoliopsida</taxon>
        <taxon>Ranunculales</taxon>
        <taxon>Ranunculaceae</taxon>
        <taxon>Coptidoideae</taxon>
        <taxon>Coptis</taxon>
    </lineage>
</organism>
<keyword evidence="6 7" id="KW-0472">Membrane</keyword>
<dbReference type="Gene3D" id="1.10.357.140">
    <property type="entry name" value="UbiA prenyltransferase"/>
    <property type="match status" value="1"/>
</dbReference>
<evidence type="ECO:0000313" key="9">
    <source>
        <dbReference type="EMBL" id="KAF9588038.1"/>
    </source>
</evidence>
<comment type="caution">
    <text evidence="9">The sequence shown here is derived from an EMBL/GenBank/DDBJ whole genome shotgun (WGS) entry which is preliminary data.</text>
</comment>
<evidence type="ECO:0000256" key="6">
    <source>
        <dbReference type="ARBA" id="ARBA00023136"/>
    </source>
</evidence>